<feature type="compositionally biased region" description="Low complexity" evidence="1">
    <location>
        <begin position="106"/>
        <end position="119"/>
    </location>
</feature>
<dbReference type="AlphaFoldDB" id="A0A6A6NT12"/>
<accession>A0A6A6NT12</accession>
<reference evidence="2" key="1">
    <citation type="journal article" date="2020" name="Stud. Mycol.">
        <title>101 Dothideomycetes genomes: a test case for predicting lifestyles and emergence of pathogens.</title>
        <authorList>
            <person name="Haridas S."/>
            <person name="Albert R."/>
            <person name="Binder M."/>
            <person name="Bloem J."/>
            <person name="Labutti K."/>
            <person name="Salamov A."/>
            <person name="Andreopoulos B."/>
            <person name="Baker S."/>
            <person name="Barry K."/>
            <person name="Bills G."/>
            <person name="Bluhm B."/>
            <person name="Cannon C."/>
            <person name="Castanera R."/>
            <person name="Culley D."/>
            <person name="Daum C."/>
            <person name="Ezra D."/>
            <person name="Gonzalez J."/>
            <person name="Henrissat B."/>
            <person name="Kuo A."/>
            <person name="Liang C."/>
            <person name="Lipzen A."/>
            <person name="Lutzoni F."/>
            <person name="Magnuson J."/>
            <person name="Mondo S."/>
            <person name="Nolan M."/>
            <person name="Ohm R."/>
            <person name="Pangilinan J."/>
            <person name="Park H.-J."/>
            <person name="Ramirez L."/>
            <person name="Alfaro M."/>
            <person name="Sun H."/>
            <person name="Tritt A."/>
            <person name="Yoshinaga Y."/>
            <person name="Zwiers L.-H."/>
            <person name="Turgeon B."/>
            <person name="Goodwin S."/>
            <person name="Spatafora J."/>
            <person name="Crous P."/>
            <person name="Grigoriev I."/>
        </authorList>
    </citation>
    <scope>NUCLEOTIDE SEQUENCE</scope>
    <source>
        <strain evidence="2">ATCC 16933</strain>
    </source>
</reference>
<feature type="region of interest" description="Disordered" evidence="1">
    <location>
        <begin position="1"/>
        <end position="123"/>
    </location>
</feature>
<gene>
    <name evidence="2" type="ORF">BDY21DRAFT_102996</name>
</gene>
<feature type="compositionally biased region" description="Basic and acidic residues" evidence="1">
    <location>
        <begin position="29"/>
        <end position="40"/>
    </location>
</feature>
<evidence type="ECO:0000313" key="3">
    <source>
        <dbReference type="Proteomes" id="UP000799766"/>
    </source>
</evidence>
<name>A0A6A6NT12_9PEZI</name>
<evidence type="ECO:0000313" key="2">
    <source>
        <dbReference type="EMBL" id="KAF2454403.1"/>
    </source>
</evidence>
<evidence type="ECO:0000256" key="1">
    <source>
        <dbReference type="SAM" id="MobiDB-lite"/>
    </source>
</evidence>
<keyword evidence="3" id="KW-1185">Reference proteome</keyword>
<proteinExistence type="predicted"/>
<protein>
    <submittedName>
        <fullName evidence="2">Uncharacterized protein</fullName>
    </submittedName>
</protein>
<dbReference type="Proteomes" id="UP000799766">
    <property type="component" value="Unassembled WGS sequence"/>
</dbReference>
<organism evidence="2 3">
    <name type="scientific">Lineolata rhizophorae</name>
    <dbReference type="NCBI Taxonomy" id="578093"/>
    <lineage>
        <taxon>Eukaryota</taxon>
        <taxon>Fungi</taxon>
        <taxon>Dikarya</taxon>
        <taxon>Ascomycota</taxon>
        <taxon>Pezizomycotina</taxon>
        <taxon>Dothideomycetes</taxon>
        <taxon>Dothideomycetes incertae sedis</taxon>
        <taxon>Lineolatales</taxon>
        <taxon>Lineolataceae</taxon>
        <taxon>Lineolata</taxon>
    </lineage>
</organism>
<sequence>MQGTRLVATLPARAPACGERARRSGLWEPSHEAGRRKAESDAAGQMQEKPAPAALRQRLCGGAEPRSAERRRLPVGPRASSRSLDHRRRPPRPPPADHLFPTQHQRPSPLRSSSRLARLAADRETAPPARRCCLLQTTIASLARPLRLGLSFPFLSALAFSPRPETSEPQLLPPFTVVVARSGNTFLRPIGLS</sequence>
<dbReference type="EMBL" id="MU001691">
    <property type="protein sequence ID" value="KAF2454403.1"/>
    <property type="molecule type" value="Genomic_DNA"/>
</dbReference>